<sequence>MYTSPMNNHKGFTLIELLVYIGVSTILLLALAGFVFSLFGTYRQSSVRSAQQNEISNLTARLQQEIGAAYAIDAASVFSVDLATTPSASIILHTRRTAEDPLIFFVTQGELLLKKGVDTAIPCHSSNMKVTSVVFTNQSAGGSTHLGIDFTVSTPIGFGLPDARTHTTLTIELNDYAL</sequence>
<organism evidence="2 3">
    <name type="scientific">Candidatus Magasanikbacteria bacterium CG10_big_fil_rev_8_21_14_0_10_40_10</name>
    <dbReference type="NCBI Taxonomy" id="1974648"/>
    <lineage>
        <taxon>Bacteria</taxon>
        <taxon>Candidatus Magasanikiibacteriota</taxon>
    </lineage>
</organism>
<dbReference type="AlphaFoldDB" id="A0A2M6W427"/>
<comment type="caution">
    <text evidence="2">The sequence shown here is derived from an EMBL/GenBank/DDBJ whole genome shotgun (WGS) entry which is preliminary data.</text>
</comment>
<accession>A0A2M6W427</accession>
<dbReference type="Pfam" id="PF07963">
    <property type="entry name" value="N_methyl"/>
    <property type="match status" value="1"/>
</dbReference>
<proteinExistence type="predicted"/>
<dbReference type="Proteomes" id="UP000231183">
    <property type="component" value="Unassembled WGS sequence"/>
</dbReference>
<dbReference type="EMBL" id="PFBX01000023">
    <property type="protein sequence ID" value="PIT87538.1"/>
    <property type="molecule type" value="Genomic_DNA"/>
</dbReference>
<keyword evidence="1" id="KW-1133">Transmembrane helix</keyword>
<dbReference type="InterPro" id="IPR012902">
    <property type="entry name" value="N_methyl_site"/>
</dbReference>
<name>A0A2M6W427_9BACT</name>
<evidence type="ECO:0000256" key="1">
    <source>
        <dbReference type="SAM" id="Phobius"/>
    </source>
</evidence>
<evidence type="ECO:0000313" key="3">
    <source>
        <dbReference type="Proteomes" id="UP000231183"/>
    </source>
</evidence>
<reference evidence="3" key="1">
    <citation type="submission" date="2017-09" db="EMBL/GenBank/DDBJ databases">
        <title>Depth-based differentiation of microbial function through sediment-hosted aquifers and enrichment of novel symbionts in the deep terrestrial subsurface.</title>
        <authorList>
            <person name="Probst A.J."/>
            <person name="Ladd B."/>
            <person name="Jarett J.K."/>
            <person name="Geller-Mcgrath D.E."/>
            <person name="Sieber C.M.K."/>
            <person name="Emerson J.B."/>
            <person name="Anantharaman K."/>
            <person name="Thomas B.C."/>
            <person name="Malmstrom R."/>
            <person name="Stieglmeier M."/>
            <person name="Klingl A."/>
            <person name="Woyke T."/>
            <person name="Ryan C.M."/>
            <person name="Banfield J.F."/>
        </authorList>
    </citation>
    <scope>NUCLEOTIDE SEQUENCE [LARGE SCALE GENOMIC DNA]</scope>
</reference>
<gene>
    <name evidence="2" type="ORF">COU31_02390</name>
</gene>
<feature type="transmembrane region" description="Helical" evidence="1">
    <location>
        <begin position="12"/>
        <end position="39"/>
    </location>
</feature>
<evidence type="ECO:0008006" key="4">
    <source>
        <dbReference type="Google" id="ProtNLM"/>
    </source>
</evidence>
<protein>
    <recommendedName>
        <fullName evidence="4">Prepilin-type N-terminal cleavage/methylation domain-containing protein</fullName>
    </recommendedName>
</protein>
<keyword evidence="1" id="KW-0812">Transmembrane</keyword>
<evidence type="ECO:0000313" key="2">
    <source>
        <dbReference type="EMBL" id="PIT87538.1"/>
    </source>
</evidence>
<keyword evidence="1" id="KW-0472">Membrane</keyword>